<dbReference type="Proteomes" id="UP000190460">
    <property type="component" value="Unassembled WGS sequence"/>
</dbReference>
<dbReference type="Pfam" id="PF05685">
    <property type="entry name" value="Uma2"/>
    <property type="match status" value="1"/>
</dbReference>
<dbReference type="AlphaFoldDB" id="A0A1T4XS57"/>
<dbReference type="EMBL" id="FUYB01000021">
    <property type="protein sequence ID" value="SKA91968.1"/>
    <property type="molecule type" value="Genomic_DNA"/>
</dbReference>
<feature type="domain" description="Putative restriction endonuclease" evidence="1">
    <location>
        <begin position="20"/>
        <end position="171"/>
    </location>
</feature>
<reference evidence="2 3" key="1">
    <citation type="submission" date="2017-02" db="EMBL/GenBank/DDBJ databases">
        <authorList>
            <person name="Peterson S.W."/>
        </authorList>
    </citation>
    <scope>NUCLEOTIDE SEQUENCE [LARGE SCALE GENOMIC DNA]</scope>
    <source>
        <strain evidence="2 3">ATCC 49788</strain>
    </source>
</reference>
<keyword evidence="2" id="KW-0540">Nuclease</keyword>
<dbReference type="STRING" id="92487.SAMN02745130_03328"/>
<evidence type="ECO:0000313" key="3">
    <source>
        <dbReference type="Proteomes" id="UP000190460"/>
    </source>
</evidence>
<name>A0A1T4XS57_9GAMM</name>
<keyword evidence="2" id="KW-0255">Endonuclease</keyword>
<dbReference type="Gene3D" id="3.90.1570.10">
    <property type="entry name" value="tt1808, chain A"/>
    <property type="match status" value="1"/>
</dbReference>
<dbReference type="SUPFAM" id="SSF52980">
    <property type="entry name" value="Restriction endonuclease-like"/>
    <property type="match status" value="1"/>
</dbReference>
<protein>
    <submittedName>
        <fullName evidence="2">Endonuclease, Uma2 family (Restriction endonuclease fold)</fullName>
    </submittedName>
</protein>
<keyword evidence="2" id="KW-0378">Hydrolase</keyword>
<proteinExistence type="predicted"/>
<sequence>MTVALAIPLSTTDYLHGERQVPEKHEYIQGQIYAMAGASREHNQLVFNLAGLLHAQLRAKPCSAFVADMRVRTRPNEAYFYPDLAVVCGELQFEDEQSDTLLNPSVIIEVLSPSTEGYDRGAKFAHYRRLDSLQEYLLVAQDRLSMECYRRAPQGQWLLSEVNEGEDEITLKSINCLLKVRDVYEKVLID</sequence>
<dbReference type="CDD" id="cd06260">
    <property type="entry name" value="DUF820-like"/>
    <property type="match status" value="1"/>
</dbReference>
<dbReference type="InterPro" id="IPR011335">
    <property type="entry name" value="Restrct_endonuc-II-like"/>
</dbReference>
<accession>A0A1T4XS57</accession>
<dbReference type="PANTHER" id="PTHR36558">
    <property type="entry name" value="GLR1098 PROTEIN"/>
    <property type="match status" value="1"/>
</dbReference>
<gene>
    <name evidence="2" type="ORF">SAMN02745130_03328</name>
</gene>
<organism evidence="2 3">
    <name type="scientific">Thiothrix eikelboomii</name>
    <dbReference type="NCBI Taxonomy" id="92487"/>
    <lineage>
        <taxon>Bacteria</taxon>
        <taxon>Pseudomonadati</taxon>
        <taxon>Pseudomonadota</taxon>
        <taxon>Gammaproteobacteria</taxon>
        <taxon>Thiotrichales</taxon>
        <taxon>Thiotrichaceae</taxon>
        <taxon>Thiothrix</taxon>
    </lineage>
</organism>
<keyword evidence="3" id="KW-1185">Reference proteome</keyword>
<evidence type="ECO:0000313" key="2">
    <source>
        <dbReference type="EMBL" id="SKA91968.1"/>
    </source>
</evidence>
<evidence type="ECO:0000259" key="1">
    <source>
        <dbReference type="Pfam" id="PF05685"/>
    </source>
</evidence>
<dbReference type="InterPro" id="IPR012296">
    <property type="entry name" value="Nuclease_put_TT1808"/>
</dbReference>
<dbReference type="OrthoDB" id="26750at2"/>
<dbReference type="PANTHER" id="PTHR36558:SF1">
    <property type="entry name" value="RESTRICTION ENDONUCLEASE DOMAIN-CONTAINING PROTEIN-RELATED"/>
    <property type="match status" value="1"/>
</dbReference>
<dbReference type="InterPro" id="IPR008538">
    <property type="entry name" value="Uma2"/>
</dbReference>
<dbReference type="RefSeq" id="WP_078923771.1">
    <property type="nucleotide sequence ID" value="NZ_FUYB01000021.1"/>
</dbReference>
<dbReference type="GO" id="GO:0004519">
    <property type="term" value="F:endonuclease activity"/>
    <property type="evidence" value="ECO:0007669"/>
    <property type="project" value="UniProtKB-KW"/>
</dbReference>